<dbReference type="Pfam" id="PF12013">
    <property type="entry name" value="OrsD"/>
    <property type="match status" value="1"/>
</dbReference>
<evidence type="ECO:0000313" key="1">
    <source>
        <dbReference type="EMBL" id="KAH7237970.1"/>
    </source>
</evidence>
<proteinExistence type="predicted"/>
<keyword evidence="2" id="KW-1185">Reference proteome</keyword>
<accession>A0A9P9GEC1</accession>
<sequence length="326" mass="37072">MLLQKLEKLGLYRNVPEPAIICVRCGFAINPKRASRHPSDKHHVPKSARYGLKPLIRSLNLPDPETLPLRPNGSRPHPHLSIQRGSACKHCGLRSVSEKVLTNHLRTEHWDKVRPAAQRQTRHWLRDHIQQGLSFQSWAASDIKRSWIVVTDDPLELRHHDTNVLLQASPDVIQHFAQELFAQEHTRLASKENRRQTLPVHQSSAMVPSALLTNRLRRTGWPTVFKDARCDIIVSLTELPAREPVRPLSLGIIDGEASQSPASDEKKLASMLSALDRLLDQCGETVRWTDVCLRRWLRGKFPDHPYKAPFELVSRSSSEKLYGAPV</sequence>
<dbReference type="AlphaFoldDB" id="A0A9P9GEC1"/>
<organism evidence="1 2">
    <name type="scientific">Fusarium solani</name>
    <name type="common">Filamentous fungus</name>
    <dbReference type="NCBI Taxonomy" id="169388"/>
    <lineage>
        <taxon>Eukaryota</taxon>
        <taxon>Fungi</taxon>
        <taxon>Dikarya</taxon>
        <taxon>Ascomycota</taxon>
        <taxon>Pezizomycotina</taxon>
        <taxon>Sordariomycetes</taxon>
        <taxon>Hypocreomycetidae</taxon>
        <taxon>Hypocreales</taxon>
        <taxon>Nectriaceae</taxon>
        <taxon>Fusarium</taxon>
        <taxon>Fusarium solani species complex</taxon>
    </lineage>
</organism>
<name>A0A9P9GEC1_FUSSL</name>
<dbReference type="EMBL" id="JAGTJS010000022">
    <property type="protein sequence ID" value="KAH7237970.1"/>
    <property type="molecule type" value="Genomic_DNA"/>
</dbReference>
<comment type="caution">
    <text evidence="1">The sequence shown here is derived from an EMBL/GenBank/DDBJ whole genome shotgun (WGS) entry which is preliminary data.</text>
</comment>
<dbReference type="Proteomes" id="UP000736672">
    <property type="component" value="Unassembled WGS sequence"/>
</dbReference>
<protein>
    <recommendedName>
        <fullName evidence="3">C2H2-type domain-containing protein</fullName>
    </recommendedName>
</protein>
<dbReference type="OrthoDB" id="5050681at2759"/>
<reference evidence="1" key="1">
    <citation type="journal article" date="2021" name="Nat. Commun.">
        <title>Genetic determinants of endophytism in the Arabidopsis root mycobiome.</title>
        <authorList>
            <person name="Mesny F."/>
            <person name="Miyauchi S."/>
            <person name="Thiergart T."/>
            <person name="Pickel B."/>
            <person name="Atanasova L."/>
            <person name="Karlsson M."/>
            <person name="Huettel B."/>
            <person name="Barry K.W."/>
            <person name="Haridas S."/>
            <person name="Chen C."/>
            <person name="Bauer D."/>
            <person name="Andreopoulos W."/>
            <person name="Pangilinan J."/>
            <person name="LaButti K."/>
            <person name="Riley R."/>
            <person name="Lipzen A."/>
            <person name="Clum A."/>
            <person name="Drula E."/>
            <person name="Henrissat B."/>
            <person name="Kohler A."/>
            <person name="Grigoriev I.V."/>
            <person name="Martin F.M."/>
            <person name="Hacquard S."/>
        </authorList>
    </citation>
    <scope>NUCLEOTIDE SEQUENCE</scope>
    <source>
        <strain evidence="1">FSSC 5 MPI-SDFR-AT-0091</strain>
    </source>
</reference>
<gene>
    <name evidence="1" type="ORF">B0J15DRAFT_569755</name>
</gene>
<dbReference type="InterPro" id="IPR022698">
    <property type="entry name" value="OrsD"/>
</dbReference>
<evidence type="ECO:0008006" key="3">
    <source>
        <dbReference type="Google" id="ProtNLM"/>
    </source>
</evidence>
<evidence type="ECO:0000313" key="2">
    <source>
        <dbReference type="Proteomes" id="UP000736672"/>
    </source>
</evidence>